<feature type="compositionally biased region" description="Basic residues" evidence="3">
    <location>
        <begin position="1"/>
        <end position="11"/>
    </location>
</feature>
<keyword evidence="2 4" id="KW-0472">Membrane</keyword>
<dbReference type="EMBL" id="SLXV01000058">
    <property type="protein sequence ID" value="TCP61819.1"/>
    <property type="molecule type" value="Genomic_DNA"/>
</dbReference>
<evidence type="ECO:0000256" key="3">
    <source>
        <dbReference type="SAM" id="MobiDB-lite"/>
    </source>
</evidence>
<reference evidence="5 6" key="1">
    <citation type="submission" date="2019-03" db="EMBL/GenBank/DDBJ databases">
        <title>Genomic Encyclopedia of Type Strains, Phase IV (KMG-IV): sequencing the most valuable type-strain genomes for metagenomic binning, comparative biology and taxonomic classification.</title>
        <authorList>
            <person name="Goeker M."/>
        </authorList>
    </citation>
    <scope>NUCLEOTIDE SEQUENCE [LARGE SCALE GENOMIC DNA]</scope>
    <source>
        <strain evidence="5 6">DSM 46831</strain>
    </source>
</reference>
<proteinExistence type="inferred from homology"/>
<evidence type="ECO:0000256" key="4">
    <source>
        <dbReference type="SAM" id="Phobius"/>
    </source>
</evidence>
<dbReference type="Pfam" id="PF03323">
    <property type="entry name" value="GerA"/>
    <property type="match status" value="1"/>
</dbReference>
<feature type="transmembrane region" description="Helical" evidence="4">
    <location>
        <begin position="372"/>
        <end position="393"/>
    </location>
</feature>
<keyword evidence="6" id="KW-1185">Reference proteome</keyword>
<dbReference type="AlphaFoldDB" id="A0A4R2RH99"/>
<comment type="similarity">
    <text evidence="1">Belongs to the GerABKA family.</text>
</comment>
<dbReference type="OrthoDB" id="1726708at2"/>
<dbReference type="InterPro" id="IPR004995">
    <property type="entry name" value="Spore_Ger"/>
</dbReference>
<evidence type="ECO:0000313" key="5">
    <source>
        <dbReference type="EMBL" id="TCP61819.1"/>
    </source>
</evidence>
<feature type="region of interest" description="Disordered" evidence="3">
    <location>
        <begin position="1"/>
        <end position="30"/>
    </location>
</feature>
<name>A0A4R2RH99_9BACL</name>
<sequence>MKFNFRKKQTKNKALSDLLTDSHPKQEPLNESTLRKLFQKSPDVHFQEYLVGEPSQRVLLIFCSGMVDPETVTHLLLDRINQFLDTLDPHDEITDTLVQEKLHVPNVQEIHLASEVISEVFSGKSILYFENTDYLFSTNLSKRPQRNPEESKMEVTIKGPRDNFIEDLTTNIALVRKRLKTNSMCVEFFEVGRRSKTTISLLYMDDIANPGLLENIRKKIEAIDIDAIYGGNQLMELIEDNGRLFPLHNYTGRPDFVVQSLLSGRVVILLDGVAYAIIIPSNILLQLKTAEDSEYTAIYSSLARFLRFIGVFIATLLPSFWVAVTGFHQNQIPFALLTTIIESRMGVPLPIPLEALLMLILFELFREAGLRLPIAIGQTLSVVGGLIIGDAAIQAGLTSPVTVVVIAVSTIATFTLVNQSIIGAISILRVLSLILASIFGLFGFCLSFFFILIYLASLQTFGYPYLEIATRASFSHFMKSLFRLPTDKYISRPQEFHPKDPTRKGSDKG</sequence>
<feature type="transmembrane region" description="Helical" evidence="4">
    <location>
        <begin position="266"/>
        <end position="285"/>
    </location>
</feature>
<feature type="transmembrane region" description="Helical" evidence="4">
    <location>
        <begin position="430"/>
        <end position="456"/>
    </location>
</feature>
<keyword evidence="4" id="KW-0812">Transmembrane</keyword>
<dbReference type="PIRSF" id="PIRSF005690">
    <property type="entry name" value="GerBA"/>
    <property type="match status" value="1"/>
</dbReference>
<feature type="transmembrane region" description="Helical" evidence="4">
    <location>
        <begin position="399"/>
        <end position="418"/>
    </location>
</feature>
<dbReference type="GO" id="GO:0016020">
    <property type="term" value="C:membrane"/>
    <property type="evidence" value="ECO:0007669"/>
    <property type="project" value="InterPro"/>
</dbReference>
<feature type="transmembrane region" description="Helical" evidence="4">
    <location>
        <begin position="347"/>
        <end position="365"/>
    </location>
</feature>
<evidence type="ECO:0000313" key="6">
    <source>
        <dbReference type="Proteomes" id="UP000294746"/>
    </source>
</evidence>
<accession>A0A4R2RH99</accession>
<dbReference type="GO" id="GO:0009847">
    <property type="term" value="P:spore germination"/>
    <property type="evidence" value="ECO:0007669"/>
    <property type="project" value="InterPro"/>
</dbReference>
<dbReference type="PANTHER" id="PTHR22550:SF5">
    <property type="entry name" value="LEUCINE ZIPPER PROTEIN 4"/>
    <property type="match status" value="1"/>
</dbReference>
<organism evidence="5 6">
    <name type="scientific">Baia soyae</name>
    <dbReference type="NCBI Taxonomy" id="1544746"/>
    <lineage>
        <taxon>Bacteria</taxon>
        <taxon>Bacillati</taxon>
        <taxon>Bacillota</taxon>
        <taxon>Bacilli</taxon>
        <taxon>Bacillales</taxon>
        <taxon>Thermoactinomycetaceae</taxon>
        <taxon>Baia</taxon>
    </lineage>
</organism>
<comment type="caution">
    <text evidence="5">The sequence shown here is derived from an EMBL/GenBank/DDBJ whole genome shotgun (WGS) entry which is preliminary data.</text>
</comment>
<dbReference type="InterPro" id="IPR050768">
    <property type="entry name" value="UPF0353/GerABKA_families"/>
</dbReference>
<gene>
    <name evidence="5" type="ORF">EDD57_15811</name>
</gene>
<keyword evidence="4" id="KW-1133">Transmembrane helix</keyword>
<dbReference type="Proteomes" id="UP000294746">
    <property type="component" value="Unassembled WGS sequence"/>
</dbReference>
<evidence type="ECO:0000256" key="1">
    <source>
        <dbReference type="ARBA" id="ARBA00005278"/>
    </source>
</evidence>
<dbReference type="PANTHER" id="PTHR22550">
    <property type="entry name" value="SPORE GERMINATION PROTEIN"/>
    <property type="match status" value="1"/>
</dbReference>
<protein>
    <submittedName>
        <fullName evidence="5">GerA spore germination protein</fullName>
    </submittedName>
</protein>
<feature type="transmembrane region" description="Helical" evidence="4">
    <location>
        <begin position="305"/>
        <end position="327"/>
    </location>
</feature>
<dbReference type="RefSeq" id="WP_131849932.1">
    <property type="nucleotide sequence ID" value="NZ_SLXV01000058.1"/>
</dbReference>
<evidence type="ECO:0000256" key="2">
    <source>
        <dbReference type="ARBA" id="ARBA00023136"/>
    </source>
</evidence>